<dbReference type="Proteomes" id="UP001157946">
    <property type="component" value="Unassembled WGS sequence"/>
</dbReference>
<feature type="transmembrane region" description="Helical" evidence="1">
    <location>
        <begin position="194"/>
        <end position="212"/>
    </location>
</feature>
<dbReference type="AlphaFoldDB" id="A0AA45WRS6"/>
<feature type="transmembrane region" description="Helical" evidence="1">
    <location>
        <begin position="6"/>
        <end position="24"/>
    </location>
</feature>
<evidence type="ECO:0000313" key="2">
    <source>
        <dbReference type="EMBL" id="SMP31678.1"/>
    </source>
</evidence>
<reference evidence="2" key="1">
    <citation type="submission" date="2017-05" db="EMBL/GenBank/DDBJ databases">
        <authorList>
            <person name="Varghese N."/>
            <person name="Submissions S."/>
        </authorList>
    </citation>
    <scope>NUCLEOTIDE SEQUENCE</scope>
    <source>
        <strain evidence="2">DSM 45262</strain>
    </source>
</reference>
<keyword evidence="1" id="KW-0472">Membrane</keyword>
<organism evidence="2 3">
    <name type="scientific">Laceyella tengchongensis</name>
    <dbReference type="NCBI Taxonomy" id="574699"/>
    <lineage>
        <taxon>Bacteria</taxon>
        <taxon>Bacillati</taxon>
        <taxon>Bacillota</taxon>
        <taxon>Bacilli</taxon>
        <taxon>Bacillales</taxon>
        <taxon>Thermoactinomycetaceae</taxon>
        <taxon>Laceyella</taxon>
    </lineage>
</organism>
<accession>A0AA45WRS6</accession>
<evidence type="ECO:0000313" key="3">
    <source>
        <dbReference type="Proteomes" id="UP001157946"/>
    </source>
</evidence>
<keyword evidence="1" id="KW-1133">Transmembrane helix</keyword>
<protein>
    <recommendedName>
        <fullName evidence="4">Phospholipid phosphatase</fullName>
    </recommendedName>
</protein>
<feature type="transmembrane region" description="Helical" evidence="1">
    <location>
        <begin position="33"/>
        <end position="55"/>
    </location>
</feature>
<feature type="transmembrane region" description="Helical" evidence="1">
    <location>
        <begin position="99"/>
        <end position="121"/>
    </location>
</feature>
<feature type="transmembrane region" description="Helical" evidence="1">
    <location>
        <begin position="141"/>
        <end position="162"/>
    </location>
</feature>
<keyword evidence="3" id="KW-1185">Reference proteome</keyword>
<dbReference type="RefSeq" id="WP_102993512.1">
    <property type="nucleotide sequence ID" value="NZ_FXTU01000008.1"/>
</dbReference>
<feature type="transmembrane region" description="Helical" evidence="1">
    <location>
        <begin position="67"/>
        <end position="87"/>
    </location>
</feature>
<feature type="transmembrane region" description="Helical" evidence="1">
    <location>
        <begin position="169"/>
        <end position="188"/>
    </location>
</feature>
<name>A0AA45WRS6_9BACL</name>
<sequence length="222" mass="25312">MDVFLYPILTVAYIALFIWSFRFIRESAYWGTYWLMFITLAMIYDNAILALGNWIGKGDMLEGLSLVRSLFHVLLTPTLVFVALDIVRRLRLEWTESLLVQVLYHLYTFVVTVMGIFMEILWVDMEPVVEHGLLRYAPVQPQIPCASALVLVPLLISGILVWRKLRWPVLLIGLLLVMIGGGGAVLLGQPALSAVFVFIFIWVLVLTEQMLLPEDYGPINRV</sequence>
<evidence type="ECO:0000256" key="1">
    <source>
        <dbReference type="SAM" id="Phobius"/>
    </source>
</evidence>
<gene>
    <name evidence="2" type="ORF">SAMN06265361_10848</name>
</gene>
<comment type="caution">
    <text evidence="2">The sequence shown here is derived from an EMBL/GenBank/DDBJ whole genome shotgun (WGS) entry which is preliminary data.</text>
</comment>
<evidence type="ECO:0008006" key="4">
    <source>
        <dbReference type="Google" id="ProtNLM"/>
    </source>
</evidence>
<keyword evidence="1" id="KW-0812">Transmembrane</keyword>
<proteinExistence type="predicted"/>
<dbReference type="EMBL" id="FXTU01000008">
    <property type="protein sequence ID" value="SMP31678.1"/>
    <property type="molecule type" value="Genomic_DNA"/>
</dbReference>